<dbReference type="Proteomes" id="UP000247702">
    <property type="component" value="Unassembled WGS sequence"/>
</dbReference>
<sequence>MRMQDFFENCTLKYEPGKEINDLSRNWTSDYDGIDKFIQNTRPPAINQFEVLEWIPYDEFCDIEYIAKGDFETLYRAKDMYDVEIMKIRNWDRFDSNEFVVLKSLNNSENVAYEFINEVPYLYDKFIM</sequence>
<dbReference type="EMBL" id="BEXD01000663">
    <property type="protein sequence ID" value="GBB89258.1"/>
    <property type="molecule type" value="Genomic_DNA"/>
</dbReference>
<evidence type="ECO:0000313" key="2">
    <source>
        <dbReference type="Proteomes" id="UP000247702"/>
    </source>
</evidence>
<comment type="caution">
    <text evidence="1">The sequence shown here is derived from an EMBL/GenBank/DDBJ whole genome shotgun (WGS) entry which is preliminary data.</text>
</comment>
<gene>
    <name evidence="1" type="ORF">RclHR1_15950002</name>
</gene>
<evidence type="ECO:0000313" key="1">
    <source>
        <dbReference type="EMBL" id="GBB89258.1"/>
    </source>
</evidence>
<keyword evidence="2" id="KW-1185">Reference proteome</keyword>
<evidence type="ECO:0008006" key="3">
    <source>
        <dbReference type="Google" id="ProtNLM"/>
    </source>
</evidence>
<organism evidence="1 2">
    <name type="scientific">Rhizophagus clarus</name>
    <dbReference type="NCBI Taxonomy" id="94130"/>
    <lineage>
        <taxon>Eukaryota</taxon>
        <taxon>Fungi</taxon>
        <taxon>Fungi incertae sedis</taxon>
        <taxon>Mucoromycota</taxon>
        <taxon>Glomeromycotina</taxon>
        <taxon>Glomeromycetes</taxon>
        <taxon>Glomerales</taxon>
        <taxon>Glomeraceae</taxon>
        <taxon>Rhizophagus</taxon>
    </lineage>
</organism>
<dbReference type="Gene3D" id="1.10.10.1010">
    <property type="entry name" value="Intein homing endonuclease, domain IV"/>
    <property type="match status" value="1"/>
</dbReference>
<accession>A0A2Z6R978</accession>
<name>A0A2Z6R978_9GLOM</name>
<dbReference type="AlphaFoldDB" id="A0A2Z6R978"/>
<protein>
    <recommendedName>
        <fullName evidence="3">Protein kinase domain-containing protein</fullName>
    </recommendedName>
</protein>
<reference evidence="1 2" key="1">
    <citation type="submission" date="2017-11" db="EMBL/GenBank/DDBJ databases">
        <title>The genome of Rhizophagus clarus HR1 reveals common genetic basis of auxotrophy among arbuscular mycorrhizal fungi.</title>
        <authorList>
            <person name="Kobayashi Y."/>
        </authorList>
    </citation>
    <scope>NUCLEOTIDE SEQUENCE [LARGE SCALE GENOMIC DNA]</scope>
    <source>
        <strain evidence="1 2">HR1</strain>
    </source>
</reference>
<proteinExistence type="predicted"/>